<dbReference type="InterPro" id="IPR019440">
    <property type="entry name" value="MAU2"/>
</dbReference>
<dbReference type="OrthoDB" id="5565328at2759"/>
<dbReference type="Pfam" id="PF10345">
    <property type="entry name" value="Cohesin_load"/>
    <property type="match status" value="1"/>
</dbReference>
<keyword evidence="10" id="KW-1185">Reference proteome</keyword>
<name>A0A8H5AW17_9AGAR</name>
<keyword evidence="4" id="KW-0498">Mitosis</keyword>
<dbReference type="GO" id="GO:0007059">
    <property type="term" value="P:chromosome segregation"/>
    <property type="evidence" value="ECO:0007669"/>
    <property type="project" value="UniProtKB-KW"/>
</dbReference>
<dbReference type="GO" id="GO:0007064">
    <property type="term" value="P:mitotic sister chromatid cohesion"/>
    <property type="evidence" value="ECO:0007669"/>
    <property type="project" value="InterPro"/>
</dbReference>
<keyword evidence="7" id="KW-0131">Cell cycle</keyword>
<organism evidence="9 10">
    <name type="scientific">Psilocybe cf. subviscida</name>
    <dbReference type="NCBI Taxonomy" id="2480587"/>
    <lineage>
        <taxon>Eukaryota</taxon>
        <taxon>Fungi</taxon>
        <taxon>Dikarya</taxon>
        <taxon>Basidiomycota</taxon>
        <taxon>Agaricomycotina</taxon>
        <taxon>Agaricomycetes</taxon>
        <taxon>Agaricomycetidae</taxon>
        <taxon>Agaricales</taxon>
        <taxon>Agaricineae</taxon>
        <taxon>Strophariaceae</taxon>
        <taxon>Psilocybe</taxon>
    </lineage>
</organism>
<feature type="compositionally biased region" description="Basic and acidic residues" evidence="8">
    <location>
        <begin position="32"/>
        <end position="42"/>
    </location>
</feature>
<feature type="region of interest" description="Disordered" evidence="8">
    <location>
        <begin position="372"/>
        <end position="396"/>
    </location>
</feature>
<comment type="subcellular location">
    <subcellularLocation>
        <location evidence="1">Nucleus</location>
    </subcellularLocation>
</comment>
<accession>A0A8H5AW17</accession>
<keyword evidence="5" id="KW-0159">Chromosome partition</keyword>
<feature type="compositionally biased region" description="Low complexity" evidence="8">
    <location>
        <begin position="552"/>
        <end position="564"/>
    </location>
</feature>
<gene>
    <name evidence="9" type="ORF">D9619_002393</name>
</gene>
<keyword evidence="6" id="KW-0539">Nucleus</keyword>
<feature type="region of interest" description="Disordered" evidence="8">
    <location>
        <begin position="283"/>
        <end position="311"/>
    </location>
</feature>
<feature type="compositionally biased region" description="Polar residues" evidence="8">
    <location>
        <begin position="372"/>
        <end position="393"/>
    </location>
</feature>
<evidence type="ECO:0000256" key="8">
    <source>
        <dbReference type="SAM" id="MobiDB-lite"/>
    </source>
</evidence>
<protein>
    <submittedName>
        <fullName evidence="9">Uncharacterized protein</fullName>
    </submittedName>
</protein>
<dbReference type="GO" id="GO:0005634">
    <property type="term" value="C:nucleus"/>
    <property type="evidence" value="ECO:0007669"/>
    <property type="project" value="UniProtKB-SubCell"/>
</dbReference>
<dbReference type="Proteomes" id="UP000567179">
    <property type="component" value="Unassembled WGS sequence"/>
</dbReference>
<feature type="compositionally biased region" description="Polar residues" evidence="8">
    <location>
        <begin position="12"/>
        <end position="31"/>
    </location>
</feature>
<evidence type="ECO:0000256" key="3">
    <source>
        <dbReference type="ARBA" id="ARBA00022618"/>
    </source>
</evidence>
<evidence type="ECO:0000256" key="7">
    <source>
        <dbReference type="ARBA" id="ARBA00023306"/>
    </source>
</evidence>
<comment type="caution">
    <text evidence="9">The sequence shown here is derived from an EMBL/GenBank/DDBJ whole genome shotgun (WGS) entry which is preliminary data.</text>
</comment>
<proteinExistence type="inferred from homology"/>
<dbReference type="GO" id="GO:0051301">
    <property type="term" value="P:cell division"/>
    <property type="evidence" value="ECO:0007669"/>
    <property type="project" value="UniProtKB-KW"/>
</dbReference>
<feature type="compositionally biased region" description="Acidic residues" evidence="8">
    <location>
        <begin position="576"/>
        <end position="589"/>
    </location>
</feature>
<evidence type="ECO:0000256" key="1">
    <source>
        <dbReference type="ARBA" id="ARBA00004123"/>
    </source>
</evidence>
<evidence type="ECO:0000256" key="5">
    <source>
        <dbReference type="ARBA" id="ARBA00022829"/>
    </source>
</evidence>
<feature type="region of interest" description="Disordered" evidence="8">
    <location>
        <begin position="552"/>
        <end position="589"/>
    </location>
</feature>
<evidence type="ECO:0000256" key="6">
    <source>
        <dbReference type="ARBA" id="ARBA00023242"/>
    </source>
</evidence>
<evidence type="ECO:0000313" key="10">
    <source>
        <dbReference type="Proteomes" id="UP000567179"/>
    </source>
</evidence>
<feature type="compositionally biased region" description="Polar residues" evidence="8">
    <location>
        <begin position="285"/>
        <end position="294"/>
    </location>
</feature>
<feature type="region of interest" description="Disordered" evidence="8">
    <location>
        <begin position="1"/>
        <end position="49"/>
    </location>
</feature>
<sequence length="794" mass="86406">MSEAQGPMGVTRQLNTTSHIARQGTLLTTMSSDERPLKRQRLDSPPTRSHLPIPADALLLALPSLLAHPPTHRNHAQSLVLSQLALRKYLTSPQLDSISEFRALVELAEIGFRIGLDEPGVESEVGRAISRALVIIAKHPSLRIHKVHLTTLSARLAAYQGSPKSTVNALKKLLTHFLAPSDPPHVVYAAHIAYITALATHVDAAGGDDAPGGRGSYLAMLRANGNTKALIAIRELGELAVRNGHREVVLLAQVLELRDLVHNGVWTRVGKKLEEAEEALGMFEDTQTPTPTLNSASGPTPISAPAPTTPPRNYTALEHVLRVHVAMAGALFHTYVGAHGDAQARIKQMHAMLDGEAFAGFGEHGIVEVQLPSTPRPSTYPNTHPSTHPNANSKADLKTDETPLRIQVTHPRTLLSIGFLVSSVAKRDPTGRKPKRRQFASEGVKVVDNELKKELSVPMWASIGDVHAFRERMNKIRADMICELVGVSIQRSEFDEAEHHISQLISHTRTHGLFATYSARLTLHQAHLAHALGRSERASRCYRVAAWLSRPRTTGESSSSSPSKKASRTHMHQEETGEDEDKDGAEEDDGQEDYWLNVSARAGDLWLRVGLAGLISDQDGWDRAMKPLREEGKAILQECEGLGGTLQAVGAVLGACLGEECLDVKTNLRAALTLCTTAEDNYLRPLVFALCADQYFHTAPAHAEVMLQTADGLAAGLGAQPKPKNAGGADKSAADKVGNAHLRMWIGERALELKRRKGEEDAVARQTVANEALRKAVARVEKRRFDEDVPVPVR</sequence>
<dbReference type="AlphaFoldDB" id="A0A8H5AW17"/>
<evidence type="ECO:0000313" key="9">
    <source>
        <dbReference type="EMBL" id="KAF5312032.1"/>
    </source>
</evidence>
<evidence type="ECO:0000256" key="4">
    <source>
        <dbReference type="ARBA" id="ARBA00022776"/>
    </source>
</evidence>
<evidence type="ECO:0000256" key="2">
    <source>
        <dbReference type="ARBA" id="ARBA00008585"/>
    </source>
</evidence>
<keyword evidence="3" id="KW-0132">Cell division</keyword>
<dbReference type="EMBL" id="JAACJJ010000056">
    <property type="protein sequence ID" value="KAF5312032.1"/>
    <property type="molecule type" value="Genomic_DNA"/>
</dbReference>
<reference evidence="9 10" key="1">
    <citation type="journal article" date="2020" name="ISME J.">
        <title>Uncovering the hidden diversity of litter-decomposition mechanisms in mushroom-forming fungi.</title>
        <authorList>
            <person name="Floudas D."/>
            <person name="Bentzer J."/>
            <person name="Ahren D."/>
            <person name="Johansson T."/>
            <person name="Persson P."/>
            <person name="Tunlid A."/>
        </authorList>
    </citation>
    <scope>NUCLEOTIDE SEQUENCE [LARGE SCALE GENOMIC DNA]</scope>
    <source>
        <strain evidence="9 10">CBS 101986</strain>
    </source>
</reference>
<comment type="similarity">
    <text evidence="2">Belongs to the SCC4/mau-2 family.</text>
</comment>